<comment type="similarity">
    <text evidence="1 4">Belongs to the D-isomer specific 2-hydroxyacid dehydrogenase family.</text>
</comment>
<name>A0ABV4NYH9_9GAMM</name>
<keyword evidence="3" id="KW-0520">NAD</keyword>
<dbReference type="RefSeq" id="WP_371838749.1">
    <property type="nucleotide sequence ID" value="NZ_JBGMEK010000017.1"/>
</dbReference>
<evidence type="ECO:0000256" key="1">
    <source>
        <dbReference type="ARBA" id="ARBA00005854"/>
    </source>
</evidence>
<evidence type="ECO:0000256" key="3">
    <source>
        <dbReference type="ARBA" id="ARBA00023027"/>
    </source>
</evidence>
<comment type="caution">
    <text evidence="7">The sequence shown here is derived from an EMBL/GenBank/DDBJ whole genome shotgun (WGS) entry which is preliminary data.</text>
</comment>
<proteinExistence type="inferred from homology"/>
<evidence type="ECO:0000259" key="5">
    <source>
        <dbReference type="Pfam" id="PF00389"/>
    </source>
</evidence>
<evidence type="ECO:0000256" key="4">
    <source>
        <dbReference type="RuleBase" id="RU003719"/>
    </source>
</evidence>
<evidence type="ECO:0000259" key="6">
    <source>
        <dbReference type="Pfam" id="PF02826"/>
    </source>
</evidence>
<keyword evidence="2 4" id="KW-0560">Oxidoreductase</keyword>
<accession>A0ABV4NYH9</accession>
<dbReference type="PANTHER" id="PTHR43761">
    <property type="entry name" value="D-ISOMER SPECIFIC 2-HYDROXYACID DEHYDROGENASE FAMILY PROTEIN (AFU_ORTHOLOGUE AFUA_1G13630)"/>
    <property type="match status" value="1"/>
</dbReference>
<feature type="domain" description="D-isomer specific 2-hydroxyacid dehydrogenase NAD-binding" evidence="6">
    <location>
        <begin position="108"/>
        <end position="286"/>
    </location>
</feature>
<dbReference type="Pfam" id="PF02826">
    <property type="entry name" value="2-Hacid_dh_C"/>
    <property type="match status" value="1"/>
</dbReference>
<protein>
    <submittedName>
        <fullName evidence="7">D-2-hydroxyacid dehydrogenase</fullName>
    </submittedName>
</protein>
<dbReference type="InterPro" id="IPR006139">
    <property type="entry name" value="D-isomer_2_OHA_DH_cat_dom"/>
</dbReference>
<gene>
    <name evidence="7" type="ORF">ACCI49_09645</name>
</gene>
<dbReference type="SUPFAM" id="SSF51735">
    <property type="entry name" value="NAD(P)-binding Rossmann-fold domains"/>
    <property type="match status" value="1"/>
</dbReference>
<dbReference type="PROSITE" id="PS00671">
    <property type="entry name" value="D_2_HYDROXYACID_DH_3"/>
    <property type="match status" value="1"/>
</dbReference>
<sequence>MRGVFLDAMTMKLEELDTSALKNSLDHWDFFDNTSAAQTSERIANAEVVITNKVILDRSILAQAHKLKLICVCATGTNNIDLEAAADFDIPVRNVKGYAGSSVPQHTLALILALASRWHHYHQDVMAGRWSQSEIFCLLDHPVVELSGKTLGIIGYGELGKRVARLGEALEMRVLIAESFDGNVREKRVPLEQLQAESDVISLHCPLTEKTEKLIDHAFISAMKPGALLVNTARGGLVDEGAVADALRNGRLGGAALDVLSEEPPPASHLLLENDIPNLIITPHNAWISRESRQRLLNGVVENIQAWKRGLSTCPPTP</sequence>
<dbReference type="InterPro" id="IPR006140">
    <property type="entry name" value="D-isomer_DH_NAD-bd"/>
</dbReference>
<keyword evidence="8" id="KW-1185">Reference proteome</keyword>
<reference evidence="7 8" key="1">
    <citation type="submission" date="2024-08" db="EMBL/GenBank/DDBJ databases">
        <authorList>
            <person name="Ishaq N."/>
        </authorList>
    </citation>
    <scope>NUCLEOTIDE SEQUENCE [LARGE SCALE GENOMIC DNA]</scope>
    <source>
        <strain evidence="7 8">DSM 18651</strain>
    </source>
</reference>
<dbReference type="Proteomes" id="UP001569428">
    <property type="component" value="Unassembled WGS sequence"/>
</dbReference>
<dbReference type="SUPFAM" id="SSF52283">
    <property type="entry name" value="Formate/glycerate dehydrogenase catalytic domain-like"/>
    <property type="match status" value="1"/>
</dbReference>
<dbReference type="CDD" id="cd12162">
    <property type="entry name" value="2-Hacid_dh_4"/>
    <property type="match status" value="1"/>
</dbReference>
<dbReference type="InterPro" id="IPR036291">
    <property type="entry name" value="NAD(P)-bd_dom_sf"/>
</dbReference>
<dbReference type="Pfam" id="PF00389">
    <property type="entry name" value="2-Hacid_dh"/>
    <property type="match status" value="1"/>
</dbReference>
<organism evidence="7 8">
    <name type="scientific">Microbulbifer epialgicus</name>
    <dbReference type="NCBI Taxonomy" id="393907"/>
    <lineage>
        <taxon>Bacteria</taxon>
        <taxon>Pseudomonadati</taxon>
        <taxon>Pseudomonadota</taxon>
        <taxon>Gammaproteobacteria</taxon>
        <taxon>Cellvibrionales</taxon>
        <taxon>Microbulbiferaceae</taxon>
        <taxon>Microbulbifer</taxon>
    </lineage>
</organism>
<dbReference type="PANTHER" id="PTHR43761:SF1">
    <property type="entry name" value="D-ISOMER SPECIFIC 2-HYDROXYACID DEHYDROGENASE CATALYTIC DOMAIN-CONTAINING PROTEIN-RELATED"/>
    <property type="match status" value="1"/>
</dbReference>
<evidence type="ECO:0000313" key="7">
    <source>
        <dbReference type="EMBL" id="MFA0811181.1"/>
    </source>
</evidence>
<evidence type="ECO:0000256" key="2">
    <source>
        <dbReference type="ARBA" id="ARBA00023002"/>
    </source>
</evidence>
<evidence type="ECO:0000313" key="8">
    <source>
        <dbReference type="Proteomes" id="UP001569428"/>
    </source>
</evidence>
<dbReference type="InterPro" id="IPR029753">
    <property type="entry name" value="D-isomer_DH_CS"/>
</dbReference>
<dbReference type="EMBL" id="JBGMEK010000017">
    <property type="protein sequence ID" value="MFA0811181.1"/>
    <property type="molecule type" value="Genomic_DNA"/>
</dbReference>
<feature type="domain" description="D-isomer specific 2-hydroxyacid dehydrogenase catalytic" evidence="5">
    <location>
        <begin position="14"/>
        <end position="310"/>
    </location>
</feature>
<dbReference type="InterPro" id="IPR050418">
    <property type="entry name" value="D-iso_2-hydroxyacid_DH_PdxB"/>
</dbReference>
<dbReference type="Gene3D" id="3.40.50.720">
    <property type="entry name" value="NAD(P)-binding Rossmann-like Domain"/>
    <property type="match status" value="2"/>
</dbReference>